<comment type="caution">
    <text evidence="5">The sequence shown here is derived from an EMBL/GenBank/DDBJ whole genome shotgun (WGS) entry which is preliminary data.</text>
</comment>
<keyword evidence="4" id="KW-0496">Mitochondrion</keyword>
<evidence type="ECO:0000256" key="4">
    <source>
        <dbReference type="ARBA" id="ARBA00023128"/>
    </source>
</evidence>
<dbReference type="InterPro" id="IPR010591">
    <property type="entry name" value="ATP11"/>
</dbReference>
<dbReference type="Pfam" id="PF06644">
    <property type="entry name" value="ATP11"/>
    <property type="match status" value="1"/>
</dbReference>
<evidence type="ECO:0008006" key="7">
    <source>
        <dbReference type="Google" id="ProtNLM"/>
    </source>
</evidence>
<dbReference type="Proteomes" id="UP000886653">
    <property type="component" value="Unassembled WGS sequence"/>
</dbReference>
<dbReference type="AlphaFoldDB" id="A0A9P6NER3"/>
<reference evidence="5" key="1">
    <citation type="submission" date="2013-11" db="EMBL/GenBank/DDBJ databases">
        <title>Genome sequence of the fusiform rust pathogen reveals effectors for host alternation and coevolution with pine.</title>
        <authorList>
            <consortium name="DOE Joint Genome Institute"/>
            <person name="Smith K."/>
            <person name="Pendleton A."/>
            <person name="Kubisiak T."/>
            <person name="Anderson C."/>
            <person name="Salamov A."/>
            <person name="Aerts A."/>
            <person name="Riley R."/>
            <person name="Clum A."/>
            <person name="Lindquist E."/>
            <person name="Ence D."/>
            <person name="Campbell M."/>
            <person name="Kronenberg Z."/>
            <person name="Feau N."/>
            <person name="Dhillon B."/>
            <person name="Hamelin R."/>
            <person name="Burleigh J."/>
            <person name="Smith J."/>
            <person name="Yandell M."/>
            <person name="Nelson C."/>
            <person name="Grigoriev I."/>
            <person name="Davis J."/>
        </authorList>
    </citation>
    <scope>NUCLEOTIDE SEQUENCE</scope>
    <source>
        <strain evidence="5">G11</strain>
    </source>
</reference>
<evidence type="ECO:0000313" key="6">
    <source>
        <dbReference type="Proteomes" id="UP000886653"/>
    </source>
</evidence>
<evidence type="ECO:0000256" key="3">
    <source>
        <dbReference type="ARBA" id="ARBA00022946"/>
    </source>
</evidence>
<keyword evidence="6" id="KW-1185">Reference proteome</keyword>
<name>A0A9P6NER3_9BASI</name>
<dbReference type="GO" id="GO:0033615">
    <property type="term" value="P:mitochondrial proton-transporting ATP synthase complex assembly"/>
    <property type="evidence" value="ECO:0007669"/>
    <property type="project" value="TreeGrafter"/>
</dbReference>
<evidence type="ECO:0000256" key="2">
    <source>
        <dbReference type="ARBA" id="ARBA00009116"/>
    </source>
</evidence>
<comment type="subcellular location">
    <subcellularLocation>
        <location evidence="1">Mitochondrion</location>
    </subcellularLocation>
</comment>
<dbReference type="EMBL" id="MU167352">
    <property type="protein sequence ID" value="KAG0142321.1"/>
    <property type="molecule type" value="Genomic_DNA"/>
</dbReference>
<dbReference type="GO" id="GO:0005739">
    <property type="term" value="C:mitochondrion"/>
    <property type="evidence" value="ECO:0007669"/>
    <property type="project" value="UniProtKB-SubCell"/>
</dbReference>
<keyword evidence="3" id="KW-0809">Transit peptide</keyword>
<dbReference type="PANTHER" id="PTHR13126:SF0">
    <property type="entry name" value="ATP SYNTHASE MITOCHONDRIAL F1 COMPLEX ASSEMBLY FACTOR 1"/>
    <property type="match status" value="1"/>
</dbReference>
<gene>
    <name evidence="5" type="ORF">CROQUDRAFT_135657</name>
</gene>
<proteinExistence type="inferred from homology"/>
<comment type="similarity">
    <text evidence="2">Belongs to the ATP11 family.</text>
</comment>
<dbReference type="PANTHER" id="PTHR13126">
    <property type="entry name" value="CHAPERONE ATP11"/>
    <property type="match status" value="1"/>
</dbReference>
<sequence length="354" mass="41453">MIFRRTLTIPQLKQKLNQSFTNTIFKNYHNKSQSTTQDEIQLKKQLYEQKYSNKLQQILNQKGLKNIEEFKLLKKEEFEIERKKEKKLYEELLSRVQTNKSKTNEKPRINHSNRNYKSPIRPLNDILDLSKVTNQTPDTIKKLWVAYHLKPSKLPRLGATIPLEIYNNMINNAKKYPSFVVPIPTFNNPPESKSTESNKIPMEMHFLQWSFINPTPEDTLPDSLNPITTTCKNNPPATTVLFTPLAEYQLRQEFSQPSLILTHYTELSNSHQIVLMRGDITPSTLDGISSGRISLSDAQLLILRLQQIFYWNDNHDLNNNIKNLQQSRQNLLKCFHENPNKFNINELLESFNEL</sequence>
<organism evidence="5 6">
    <name type="scientific">Cronartium quercuum f. sp. fusiforme G11</name>
    <dbReference type="NCBI Taxonomy" id="708437"/>
    <lineage>
        <taxon>Eukaryota</taxon>
        <taxon>Fungi</taxon>
        <taxon>Dikarya</taxon>
        <taxon>Basidiomycota</taxon>
        <taxon>Pucciniomycotina</taxon>
        <taxon>Pucciniomycetes</taxon>
        <taxon>Pucciniales</taxon>
        <taxon>Coleosporiaceae</taxon>
        <taxon>Cronartium</taxon>
    </lineage>
</organism>
<protein>
    <recommendedName>
        <fullName evidence="7">ATP synthase mitochondrial F1 complex assembly factor 1</fullName>
    </recommendedName>
</protein>
<accession>A0A9P6NER3</accession>
<evidence type="ECO:0000313" key="5">
    <source>
        <dbReference type="EMBL" id="KAG0142321.1"/>
    </source>
</evidence>
<evidence type="ECO:0000256" key="1">
    <source>
        <dbReference type="ARBA" id="ARBA00004173"/>
    </source>
</evidence>
<dbReference type="OrthoDB" id="16535at2759"/>